<evidence type="ECO:0000313" key="1">
    <source>
        <dbReference type="EMBL" id="XDU97053.1"/>
    </source>
</evidence>
<name>A0AB39W592_9FLAO</name>
<dbReference type="AlphaFoldDB" id="A0AB39W592"/>
<organism evidence="1">
    <name type="scientific">Flavobacterium sp. WC2409</name>
    <dbReference type="NCBI Taxonomy" id="3234139"/>
    <lineage>
        <taxon>Bacteria</taxon>
        <taxon>Pseudomonadati</taxon>
        <taxon>Bacteroidota</taxon>
        <taxon>Flavobacteriia</taxon>
        <taxon>Flavobacteriales</taxon>
        <taxon>Flavobacteriaceae</taxon>
        <taxon>Flavobacterium</taxon>
    </lineage>
</organism>
<dbReference type="EMBL" id="CP165625">
    <property type="protein sequence ID" value="XDU97053.1"/>
    <property type="molecule type" value="Genomic_DNA"/>
</dbReference>
<gene>
    <name evidence="1" type="ORF">AB3G34_08035</name>
</gene>
<accession>A0AB39W592</accession>
<reference evidence="1" key="1">
    <citation type="submission" date="2024-07" db="EMBL/GenBank/DDBJ databases">
        <authorList>
            <person name="Biller S.J."/>
        </authorList>
    </citation>
    <scope>NUCLEOTIDE SEQUENCE</scope>
    <source>
        <strain evidence="1">WC2409</strain>
    </source>
</reference>
<evidence type="ECO:0008006" key="2">
    <source>
        <dbReference type="Google" id="ProtNLM"/>
    </source>
</evidence>
<proteinExistence type="predicted"/>
<sequence length="109" mass="12231">MKKLNETDLLDQTILALKTKKADEFESLKEQFHTTYESIKPMNLIKNAFTDLTDSPVIKNSILNNVIGLSTGYLSRKLILGSSQNPVKRVLGSVFQFVVSNFVSKHSTL</sequence>
<protein>
    <recommendedName>
        <fullName evidence="2">EcsC family protein</fullName>
    </recommendedName>
</protein>
<dbReference type="RefSeq" id="WP_369754023.1">
    <property type="nucleotide sequence ID" value="NZ_CP165625.1"/>
</dbReference>